<evidence type="ECO:0000256" key="7">
    <source>
        <dbReference type="ARBA" id="ARBA00022825"/>
    </source>
</evidence>
<evidence type="ECO:0000313" key="19">
    <source>
        <dbReference type="Proteomes" id="UP001487740"/>
    </source>
</evidence>
<dbReference type="GO" id="GO:0012505">
    <property type="term" value="C:endomembrane system"/>
    <property type="evidence" value="ECO:0007669"/>
    <property type="project" value="UniProtKB-SubCell"/>
</dbReference>
<evidence type="ECO:0000256" key="1">
    <source>
        <dbReference type="ARBA" id="ARBA00004606"/>
    </source>
</evidence>
<dbReference type="FunFam" id="3.40.50.1820:FF:000003">
    <property type="entry name" value="Dipeptidyl peptidase 4"/>
    <property type="match status" value="1"/>
</dbReference>
<keyword evidence="3" id="KW-0031">Aminopeptidase</keyword>
<protein>
    <recommendedName>
        <fullName evidence="13">Venom dipeptidyl peptidase 4</fullName>
    </recommendedName>
</protein>
<accession>A0AAW0UHK8</accession>
<keyword evidence="11" id="KW-0325">Glycoprotein</keyword>
<name>A0AAW0UHK8_SCYPA</name>
<comment type="similarity">
    <text evidence="2">Belongs to the peptidase S9B family. DPPIV subfamily.</text>
</comment>
<proteinExistence type="inferred from homology"/>
<dbReference type="GO" id="GO:0005886">
    <property type="term" value="C:plasma membrane"/>
    <property type="evidence" value="ECO:0007669"/>
    <property type="project" value="TreeGrafter"/>
</dbReference>
<evidence type="ECO:0000256" key="9">
    <source>
        <dbReference type="ARBA" id="ARBA00022989"/>
    </source>
</evidence>
<feature type="domain" description="Peptidase S9 prolyl oligopeptidase catalytic" evidence="16">
    <location>
        <begin position="674"/>
        <end position="880"/>
    </location>
</feature>
<dbReference type="PANTHER" id="PTHR11731:SF200">
    <property type="entry name" value="DIPEPTIDYL PEPTIDASE 10, ISOFORM B"/>
    <property type="match status" value="1"/>
</dbReference>
<evidence type="ECO:0000259" key="16">
    <source>
        <dbReference type="Pfam" id="PF00326"/>
    </source>
</evidence>
<dbReference type="InterPro" id="IPR001375">
    <property type="entry name" value="Peptidase_S9_cat"/>
</dbReference>
<dbReference type="InterPro" id="IPR029058">
    <property type="entry name" value="AB_hydrolase_fold"/>
</dbReference>
<dbReference type="Gene3D" id="2.140.10.30">
    <property type="entry name" value="Dipeptidylpeptidase IV, N-terminal domain"/>
    <property type="match status" value="1"/>
</dbReference>
<dbReference type="InterPro" id="IPR050278">
    <property type="entry name" value="Serine_Prot_S9B/DPPIV"/>
</dbReference>
<dbReference type="SUPFAM" id="SSF82171">
    <property type="entry name" value="DPP6 N-terminal domain-like"/>
    <property type="match status" value="1"/>
</dbReference>
<dbReference type="SUPFAM" id="SSF53474">
    <property type="entry name" value="alpha/beta-Hydrolases"/>
    <property type="match status" value="1"/>
</dbReference>
<keyword evidence="9 15" id="KW-1133">Transmembrane helix</keyword>
<feature type="transmembrane region" description="Helical" evidence="15">
    <location>
        <begin position="135"/>
        <end position="156"/>
    </location>
</feature>
<dbReference type="Pfam" id="PF00326">
    <property type="entry name" value="Peptidase_S9"/>
    <property type="match status" value="1"/>
</dbReference>
<evidence type="ECO:0000256" key="15">
    <source>
        <dbReference type="SAM" id="Phobius"/>
    </source>
</evidence>
<evidence type="ECO:0000259" key="17">
    <source>
        <dbReference type="Pfam" id="PF00930"/>
    </source>
</evidence>
<evidence type="ECO:0000256" key="10">
    <source>
        <dbReference type="ARBA" id="ARBA00023136"/>
    </source>
</evidence>
<keyword evidence="7" id="KW-0720">Serine protease</keyword>
<evidence type="ECO:0000256" key="13">
    <source>
        <dbReference type="ARBA" id="ARBA00072929"/>
    </source>
</evidence>
<feature type="region of interest" description="Disordered" evidence="14">
    <location>
        <begin position="1"/>
        <end position="27"/>
    </location>
</feature>
<evidence type="ECO:0000256" key="8">
    <source>
        <dbReference type="ARBA" id="ARBA00022968"/>
    </source>
</evidence>
<comment type="caution">
    <text evidence="18">The sequence shown here is derived from an EMBL/GenBank/DDBJ whole genome shotgun (WGS) entry which is preliminary data.</text>
</comment>
<evidence type="ECO:0000256" key="5">
    <source>
        <dbReference type="ARBA" id="ARBA00022692"/>
    </source>
</evidence>
<evidence type="ECO:0000256" key="14">
    <source>
        <dbReference type="SAM" id="MobiDB-lite"/>
    </source>
</evidence>
<reference evidence="18 19" key="1">
    <citation type="submission" date="2023-03" db="EMBL/GenBank/DDBJ databases">
        <title>High-quality genome of Scylla paramamosain provides insights in environmental adaptation.</title>
        <authorList>
            <person name="Zhang L."/>
        </authorList>
    </citation>
    <scope>NUCLEOTIDE SEQUENCE [LARGE SCALE GENOMIC DNA]</scope>
    <source>
        <strain evidence="18">LZ_2023a</strain>
        <tissue evidence="18">Muscle</tissue>
    </source>
</reference>
<dbReference type="GO" id="GO:0008236">
    <property type="term" value="F:serine-type peptidase activity"/>
    <property type="evidence" value="ECO:0007669"/>
    <property type="project" value="UniProtKB-KW"/>
</dbReference>
<evidence type="ECO:0000256" key="12">
    <source>
        <dbReference type="ARBA" id="ARBA00037847"/>
    </source>
</evidence>
<keyword evidence="6" id="KW-0378">Hydrolase</keyword>
<dbReference type="Gene3D" id="3.40.50.1820">
    <property type="entry name" value="alpha/beta hydrolase"/>
    <property type="match status" value="1"/>
</dbReference>
<sequence length="903" mass="102175">MPDERGRCGAGETGEQVKVRSGGVRSDHHPEVAVPLVVVSRASVTGSLMAPWVNKSDGSIPERRRDWDDLLGGSLRLPSPLSHPFITSPLLTSPHLSSPLLSPPHHAPGSFVGGQETSAAELASSNPNQRNWRGIIIAVLVICFVLGMIVTSVLLLTPPDDGPRVKGRRFELEDILGDDFKIPAFNGTWVTDHELVFRDPAGGLSVFDAETLTSRVLVSNITFRQLNVAHFSASPDLRYVLLVEHGQKVFRHSFKAKYHIFNCQTQHIIRLSPKPEERDHPLLLLARWAPRGTSLVMVDEHYNIFYRPSADKETVHRLTHTGSPGVIYNGVPDWVYEEEILGSNSALWFSPDGGKLAYASLNDSLVETVAIPQYVSNHQQYPTMRNLRYPKPGQENPKVTLWVIDLINPRSIKPRDLKPPNVVKDQDHYFTALSWVDNEMVSVVWMNRAQNISVITICSPPLYFCEMTHREQSGGRGWVELYDAPIFSTDGQSFLVIPITHGAYEVTEILGWDQNNNYIYYIATMEGKPGDRHLFRTSDVTSPMMLMPDCLSCLEADNNTDTCLYNRAHFSKDFSYYVLECQGPDVPRVYLFSTWSNQLIYTLDNYSELRERVEEMALPKTQTFRVELEGDNPYTYHVQLLLPPGFRDDEITQYPMVVHAYAAPGSQAVTSKMQFSWGTYLASKKKMIYAMIDGRGSGFQGDKIKREIYHELGGKEVKDQVAVAKYLRDNLHFVHPRKITIWGWSYGGYVTTMALARDADNVFSCGMAVAPVARWEHYDSVYTERYMGSPRVYPGSNYKGYEAADATKVVGNLKGKMFLLVHGTADDNVHYHHSMMLAKALVDEDVLFQQMTYADENHGLTNVKEHLYRTLDKFLADCFRPTIPELYFLIKKKKKDVEEIGYL</sequence>
<dbReference type="GO" id="GO:0006508">
    <property type="term" value="P:proteolysis"/>
    <property type="evidence" value="ECO:0007669"/>
    <property type="project" value="UniProtKB-KW"/>
</dbReference>
<evidence type="ECO:0000256" key="11">
    <source>
        <dbReference type="ARBA" id="ARBA00023180"/>
    </source>
</evidence>
<keyword evidence="5 15" id="KW-0812">Transmembrane</keyword>
<dbReference type="Proteomes" id="UP001487740">
    <property type="component" value="Unassembled WGS sequence"/>
</dbReference>
<dbReference type="GO" id="GO:0004177">
    <property type="term" value="F:aminopeptidase activity"/>
    <property type="evidence" value="ECO:0007669"/>
    <property type="project" value="UniProtKB-KW"/>
</dbReference>
<evidence type="ECO:0000313" key="18">
    <source>
        <dbReference type="EMBL" id="KAK8397682.1"/>
    </source>
</evidence>
<dbReference type="GO" id="GO:0008239">
    <property type="term" value="F:dipeptidyl-peptidase activity"/>
    <property type="evidence" value="ECO:0007669"/>
    <property type="project" value="TreeGrafter"/>
</dbReference>
<keyword evidence="10 15" id="KW-0472">Membrane</keyword>
<keyword evidence="4" id="KW-0645">Protease</keyword>
<keyword evidence="8" id="KW-0735">Signal-anchor</keyword>
<dbReference type="EMBL" id="JARAKH010000013">
    <property type="protein sequence ID" value="KAK8397682.1"/>
    <property type="molecule type" value="Genomic_DNA"/>
</dbReference>
<evidence type="ECO:0000256" key="2">
    <source>
        <dbReference type="ARBA" id="ARBA00010036"/>
    </source>
</evidence>
<feature type="domain" description="Dipeptidylpeptidase IV N-terminal" evidence="17">
    <location>
        <begin position="234"/>
        <end position="496"/>
    </location>
</feature>
<evidence type="ECO:0000256" key="4">
    <source>
        <dbReference type="ARBA" id="ARBA00022670"/>
    </source>
</evidence>
<comment type="subcellular location">
    <subcellularLocation>
        <location evidence="12">Endomembrane system</location>
        <topology evidence="12">Single-pass membrane protein</topology>
    </subcellularLocation>
    <subcellularLocation>
        <location evidence="1">Membrane</location>
        <topology evidence="1">Single-pass type II membrane protein</topology>
    </subcellularLocation>
</comment>
<dbReference type="PANTHER" id="PTHR11731">
    <property type="entry name" value="PROTEASE FAMILY S9B,C DIPEPTIDYL-PEPTIDASE IV-RELATED"/>
    <property type="match status" value="1"/>
</dbReference>
<dbReference type="InterPro" id="IPR002469">
    <property type="entry name" value="Peptidase_S9B_N"/>
</dbReference>
<evidence type="ECO:0000256" key="6">
    <source>
        <dbReference type="ARBA" id="ARBA00022801"/>
    </source>
</evidence>
<dbReference type="AlphaFoldDB" id="A0AAW0UHK8"/>
<organism evidence="18 19">
    <name type="scientific">Scylla paramamosain</name>
    <name type="common">Mud crab</name>
    <dbReference type="NCBI Taxonomy" id="85552"/>
    <lineage>
        <taxon>Eukaryota</taxon>
        <taxon>Metazoa</taxon>
        <taxon>Ecdysozoa</taxon>
        <taxon>Arthropoda</taxon>
        <taxon>Crustacea</taxon>
        <taxon>Multicrustacea</taxon>
        <taxon>Malacostraca</taxon>
        <taxon>Eumalacostraca</taxon>
        <taxon>Eucarida</taxon>
        <taxon>Decapoda</taxon>
        <taxon>Pleocyemata</taxon>
        <taxon>Brachyura</taxon>
        <taxon>Eubrachyura</taxon>
        <taxon>Portunoidea</taxon>
        <taxon>Portunidae</taxon>
        <taxon>Portuninae</taxon>
        <taxon>Scylla</taxon>
    </lineage>
</organism>
<keyword evidence="19" id="KW-1185">Reference proteome</keyword>
<gene>
    <name evidence="18" type="ORF">O3P69_004461</name>
</gene>
<evidence type="ECO:0000256" key="3">
    <source>
        <dbReference type="ARBA" id="ARBA00022438"/>
    </source>
</evidence>
<dbReference type="Pfam" id="PF00930">
    <property type="entry name" value="DPPIV_N"/>
    <property type="match status" value="1"/>
</dbReference>